<dbReference type="AlphaFoldDB" id="A0A8H7VKQ4"/>
<feature type="transmembrane region" description="Helical" evidence="5">
    <location>
        <begin position="116"/>
        <end position="136"/>
    </location>
</feature>
<dbReference type="Proteomes" id="UP000646827">
    <property type="component" value="Unassembled WGS sequence"/>
</dbReference>
<name>A0A8H7VKQ4_9FUNG</name>
<dbReference type="InterPro" id="IPR015672">
    <property type="entry name" value="GPHR/GTG"/>
</dbReference>
<dbReference type="InterPro" id="IPR022535">
    <property type="entry name" value="Golgi_pH-regulator_cons_dom"/>
</dbReference>
<evidence type="ECO:0000259" key="6">
    <source>
        <dbReference type="Pfam" id="PF12430"/>
    </source>
</evidence>
<dbReference type="GO" id="GO:0016020">
    <property type="term" value="C:membrane"/>
    <property type="evidence" value="ECO:0007669"/>
    <property type="project" value="UniProtKB-SubCell"/>
</dbReference>
<dbReference type="PANTHER" id="PTHR15948:SF0">
    <property type="entry name" value="GOLGI PH REGULATOR A-RELATED"/>
    <property type="match status" value="1"/>
</dbReference>
<evidence type="ECO:0000256" key="1">
    <source>
        <dbReference type="ARBA" id="ARBA00004141"/>
    </source>
</evidence>
<feature type="transmembrane region" description="Helical" evidence="5">
    <location>
        <begin position="165"/>
        <end position="189"/>
    </location>
</feature>
<feature type="transmembrane region" description="Helical" evidence="5">
    <location>
        <begin position="79"/>
        <end position="96"/>
    </location>
</feature>
<proteinExistence type="predicted"/>
<dbReference type="Pfam" id="PF12537">
    <property type="entry name" value="GPHR_N"/>
    <property type="match status" value="1"/>
</dbReference>
<feature type="domain" description="Golgi pH regulator conserved" evidence="7">
    <location>
        <begin position="162"/>
        <end position="220"/>
    </location>
</feature>
<organism evidence="8 9">
    <name type="scientific">Circinella minor</name>
    <dbReference type="NCBI Taxonomy" id="1195481"/>
    <lineage>
        <taxon>Eukaryota</taxon>
        <taxon>Fungi</taxon>
        <taxon>Fungi incertae sedis</taxon>
        <taxon>Mucoromycota</taxon>
        <taxon>Mucoromycotina</taxon>
        <taxon>Mucoromycetes</taxon>
        <taxon>Mucorales</taxon>
        <taxon>Lichtheimiaceae</taxon>
        <taxon>Circinella</taxon>
    </lineage>
</organism>
<keyword evidence="3 5" id="KW-1133">Transmembrane helix</keyword>
<feature type="transmembrane region" description="Helical" evidence="5">
    <location>
        <begin position="436"/>
        <end position="452"/>
    </location>
</feature>
<feature type="domain" description="Abscisic acid G-protein coupled receptor-like" evidence="6">
    <location>
        <begin position="284"/>
        <end position="453"/>
    </location>
</feature>
<gene>
    <name evidence="8" type="ORF">INT45_006221</name>
</gene>
<dbReference type="PANTHER" id="PTHR15948">
    <property type="entry name" value="G-PROTEIN COUPLED RECEPTOR 89-RELATED"/>
    <property type="match status" value="1"/>
</dbReference>
<evidence type="ECO:0000313" key="9">
    <source>
        <dbReference type="Proteomes" id="UP000646827"/>
    </source>
</evidence>
<reference evidence="8 9" key="1">
    <citation type="submission" date="2020-12" db="EMBL/GenBank/DDBJ databases">
        <title>Metabolic potential, ecology and presence of endohyphal bacteria is reflected in genomic diversity of Mucoromycotina.</title>
        <authorList>
            <person name="Muszewska A."/>
            <person name="Okrasinska A."/>
            <person name="Steczkiewicz K."/>
            <person name="Drgas O."/>
            <person name="Orlowska M."/>
            <person name="Perlinska-Lenart U."/>
            <person name="Aleksandrzak-Piekarczyk T."/>
            <person name="Szatraj K."/>
            <person name="Zielenkiewicz U."/>
            <person name="Pilsyk S."/>
            <person name="Malc E."/>
            <person name="Mieczkowski P."/>
            <person name="Kruszewska J.S."/>
            <person name="Biernat P."/>
            <person name="Pawlowska J."/>
        </authorList>
    </citation>
    <scope>NUCLEOTIDE SEQUENCE [LARGE SCALE GENOMIC DNA]</scope>
    <source>
        <strain evidence="8 9">CBS 142.35</strain>
    </source>
</reference>
<evidence type="ECO:0008006" key="10">
    <source>
        <dbReference type="Google" id="ProtNLM"/>
    </source>
</evidence>
<evidence type="ECO:0000256" key="5">
    <source>
        <dbReference type="SAM" id="Phobius"/>
    </source>
</evidence>
<feature type="transmembrane region" description="Helical" evidence="5">
    <location>
        <begin position="349"/>
        <end position="366"/>
    </location>
</feature>
<dbReference type="EMBL" id="JAEPRB010000248">
    <property type="protein sequence ID" value="KAG2218169.1"/>
    <property type="molecule type" value="Genomic_DNA"/>
</dbReference>
<protein>
    <recommendedName>
        <fullName evidence="10">Golgi pH regulator</fullName>
    </recommendedName>
</protein>
<evidence type="ECO:0000256" key="4">
    <source>
        <dbReference type="ARBA" id="ARBA00023136"/>
    </source>
</evidence>
<comment type="subcellular location">
    <subcellularLocation>
        <location evidence="1">Membrane</location>
        <topology evidence="1">Multi-pass membrane protein</topology>
    </subcellularLocation>
</comment>
<sequence>MIAIIDYATIISVQLLILTIGARYLLRTIFDKSTSSLQLTHTIFAVSLSCSCTLFILVFCEIFDIFEPAVRSRSWQFNLHLLLVFVVLLIPWYQVYSFLRQTRGYYNHLRWRQKTALYFSCVTWVIYLYFFTRLGYTPSLENQIIDNSSSTITVLSWAELSLFRVAVTGITLISILSGFGVVHTPYYNLSIFRKPVSERDYRYAQNAYEQTLSMIRDKKTLLSRMTPAQQTKPTGLGRIMSFVQGSELREYDLLHDEIHQLETLSETMKADLSELARERAKSQFSQTWQGRCWFVISHLFSFYCIYKLIVTTINVLFQRAGTSDPITRLLSLLISHFGISDTVFWSQQLSFWFAGIIVFASVRGFFQLLTKIFRSFSRRMVVPQNNVILFVAHMMGMYFLSSVLMMQNNLPPEYSHLISSSLGQIEFHFFRRWSDIIFVVSWLLAAIILYVLHQTNDARQLASDFADIQLISVEGGNNNNINQKSCMYVHIFYLY</sequence>
<evidence type="ECO:0000256" key="3">
    <source>
        <dbReference type="ARBA" id="ARBA00022989"/>
    </source>
</evidence>
<feature type="transmembrane region" description="Helical" evidence="5">
    <location>
        <begin position="38"/>
        <end position="59"/>
    </location>
</feature>
<keyword evidence="2 5" id="KW-0812">Transmembrane</keyword>
<feature type="transmembrane region" description="Helical" evidence="5">
    <location>
        <begin position="387"/>
        <end position="406"/>
    </location>
</feature>
<feature type="non-terminal residue" evidence="8">
    <location>
        <position position="1"/>
    </location>
</feature>
<dbReference type="OrthoDB" id="264392at2759"/>
<feature type="transmembrane region" description="Helical" evidence="5">
    <location>
        <begin position="6"/>
        <end position="26"/>
    </location>
</feature>
<evidence type="ECO:0000259" key="7">
    <source>
        <dbReference type="Pfam" id="PF12537"/>
    </source>
</evidence>
<feature type="transmembrane region" description="Helical" evidence="5">
    <location>
        <begin position="292"/>
        <end position="317"/>
    </location>
</feature>
<accession>A0A8H7VKQ4</accession>
<keyword evidence="9" id="KW-1185">Reference proteome</keyword>
<evidence type="ECO:0000313" key="8">
    <source>
        <dbReference type="EMBL" id="KAG2218169.1"/>
    </source>
</evidence>
<dbReference type="Pfam" id="PF12430">
    <property type="entry name" value="ABA_GPCR"/>
    <property type="match status" value="1"/>
</dbReference>
<keyword evidence="4 5" id="KW-0472">Membrane</keyword>
<dbReference type="InterPro" id="IPR025969">
    <property type="entry name" value="ABA_GPCR_dom"/>
</dbReference>
<evidence type="ECO:0000256" key="2">
    <source>
        <dbReference type="ARBA" id="ARBA00022692"/>
    </source>
</evidence>
<comment type="caution">
    <text evidence="8">The sequence shown here is derived from an EMBL/GenBank/DDBJ whole genome shotgun (WGS) entry which is preliminary data.</text>
</comment>